<protein>
    <submittedName>
        <fullName evidence="2">Mitochondrial enolase superfamily member 1</fullName>
    </submittedName>
</protein>
<name>A0ABC9W6Y7_GRUJA</name>
<sequence>MGDLVTQDVEKAEVLNNFFASVFTGKCSSHTTQVAEGKDRDWENEEPPTVGEDQVRDHLRNLKVHKSMGPDEMHPRVLRELADEMARPLSIIFEKSWQSREVPTDWKRGNITPIFKKGKKGRPEELQAGQSHLCTQQDHGADP</sequence>
<evidence type="ECO:0000313" key="3">
    <source>
        <dbReference type="Proteomes" id="UP001623348"/>
    </source>
</evidence>
<evidence type="ECO:0000313" key="2">
    <source>
        <dbReference type="EMBL" id="GAB0181304.1"/>
    </source>
</evidence>
<accession>A0ABC9W6Y7</accession>
<evidence type="ECO:0000256" key="1">
    <source>
        <dbReference type="SAM" id="MobiDB-lite"/>
    </source>
</evidence>
<dbReference type="AlphaFoldDB" id="A0ABC9W6Y7"/>
<reference evidence="2 3" key="1">
    <citation type="submission" date="2024-06" db="EMBL/GenBank/DDBJ databases">
        <title>The draft genome of Grus japonensis, version 3.</title>
        <authorList>
            <person name="Nabeshima K."/>
            <person name="Suzuki S."/>
            <person name="Onuma M."/>
        </authorList>
    </citation>
    <scope>NUCLEOTIDE SEQUENCE [LARGE SCALE GENOMIC DNA]</scope>
    <source>
        <strain evidence="2 3">451A</strain>
    </source>
</reference>
<proteinExistence type="predicted"/>
<dbReference type="PANTHER" id="PTHR33395">
    <property type="entry name" value="TRANSCRIPTASE, PUTATIVE-RELATED-RELATED"/>
    <property type="match status" value="1"/>
</dbReference>
<gene>
    <name evidence="2" type="ORF">GRJ2_000595700</name>
</gene>
<feature type="compositionally biased region" description="Polar residues" evidence="1">
    <location>
        <begin position="128"/>
        <end position="143"/>
    </location>
</feature>
<dbReference type="PANTHER" id="PTHR33395:SF22">
    <property type="entry name" value="REVERSE TRANSCRIPTASE DOMAIN-CONTAINING PROTEIN"/>
    <property type="match status" value="1"/>
</dbReference>
<organism evidence="2 3">
    <name type="scientific">Grus japonensis</name>
    <name type="common">Japanese crane</name>
    <name type="synonym">Red-crowned crane</name>
    <dbReference type="NCBI Taxonomy" id="30415"/>
    <lineage>
        <taxon>Eukaryota</taxon>
        <taxon>Metazoa</taxon>
        <taxon>Chordata</taxon>
        <taxon>Craniata</taxon>
        <taxon>Vertebrata</taxon>
        <taxon>Euteleostomi</taxon>
        <taxon>Archelosauria</taxon>
        <taxon>Archosauria</taxon>
        <taxon>Dinosauria</taxon>
        <taxon>Saurischia</taxon>
        <taxon>Theropoda</taxon>
        <taxon>Coelurosauria</taxon>
        <taxon>Aves</taxon>
        <taxon>Neognathae</taxon>
        <taxon>Neoaves</taxon>
        <taxon>Gruiformes</taxon>
        <taxon>Gruidae</taxon>
        <taxon>Grus</taxon>
    </lineage>
</organism>
<comment type="caution">
    <text evidence="2">The sequence shown here is derived from an EMBL/GenBank/DDBJ whole genome shotgun (WGS) entry which is preliminary data.</text>
</comment>
<feature type="region of interest" description="Disordered" evidence="1">
    <location>
        <begin position="31"/>
        <end position="52"/>
    </location>
</feature>
<dbReference type="EMBL" id="BAAFJT010000002">
    <property type="protein sequence ID" value="GAB0181304.1"/>
    <property type="molecule type" value="Genomic_DNA"/>
</dbReference>
<keyword evidence="3" id="KW-1185">Reference proteome</keyword>
<feature type="region of interest" description="Disordered" evidence="1">
    <location>
        <begin position="108"/>
        <end position="143"/>
    </location>
</feature>
<dbReference type="Proteomes" id="UP001623348">
    <property type="component" value="Unassembled WGS sequence"/>
</dbReference>